<dbReference type="Gene3D" id="3.10.280.10">
    <property type="entry name" value="Mitochondrial glycoprotein"/>
    <property type="match status" value="1"/>
</dbReference>
<name>A0A1Q9CWB5_SYMMI</name>
<gene>
    <name evidence="6" type="primary">exgA</name>
    <name evidence="6" type="ORF">AK812_SmicGene31621</name>
</gene>
<dbReference type="PANTHER" id="PTHR31297:SF43">
    <property type="entry name" value="GLUCAN 1,3-BETA-GLUCOSIDASE 3"/>
    <property type="match status" value="1"/>
</dbReference>
<keyword evidence="3" id="KW-0326">Glycosidase</keyword>
<comment type="similarity">
    <text evidence="1">Belongs to the glycosyl hydrolase 5 (cellulase A) family.</text>
</comment>
<keyword evidence="2" id="KW-0378">Hydrolase</keyword>
<dbReference type="OMA" id="EANTEMF"/>
<evidence type="ECO:0000259" key="5">
    <source>
        <dbReference type="Pfam" id="PF00150"/>
    </source>
</evidence>
<sequence length="841" mass="94543">MTQVRDKLAEPWKGVNLGGWLLLEPGPSYPLFTQHPLKDKSEARCEWDIMKGLIAKMGKTGAAEVLRSHRETHMTKADFQRVRSCGLNAVRLPFGYWVVTEPRPKEPYVGPALEYIDRAVSWAEEFDLQIVLDLHGCPGGESPEAPCGRRQRPESRWNWKQWDFQASLKVLQILAKRYAQHSCVTGIAVCNEPSGEVPAKALISYYSKAVDVIRKAGMDARRVAVVLPVFQRPEGEEDFIKTWSKFTKGRHRNVCFDVHCYHCFENQFHGKTFAEQLRAVEANTEMFKQHPMVAGEWSLGLGQATWCTCGDLDEDSVLSIFGAQQQEAFKSASHGSFFWNWKEDPENKEWHFQHSCDSGLLSRPPLSLPLWDRQGEDPLEELLHPSPEDPVVYYGDTVYLRVFHGRYIEVQGKTVDCNWPDKGTWQAFSFCAPDGDAAKEQGSRRPVRHRDMLRIRAHSGSFLAVPSNAATGAPVTTTRSKTCAEAQFEVFLQHTSVLKHRGIAYFFSRATATTLDADEDESGIRARWADFGDWQAFAVERPPELQRHVALGSLTKEPPRQRQRGRRGSKDSPVKAAAERPSPGDFLGSFAQGTLGGAVAHKFVDKPMLPAVTRLVAGVAPRASGGVLRAQALRPLLHSKHRCFSMPSMAKVAKDLQAEISHEQEQYQQAKEIQKFLKSTDFKLVETEGDVNMQLERTVGDKQVTIEWQLTSPFDPTADVEGGDQDAGAEYEATDFCITLESKSSGAGVSFYCSTQTGEDHRYVIGNVKSFASKEEKESMSAYNGPEFEDIDEKLQESLDELLAEAGISTELCDFIDAMALDKEQREYIRWLSNLKEFMEK</sequence>
<dbReference type="OrthoDB" id="408331at2759"/>
<organism evidence="6 7">
    <name type="scientific">Symbiodinium microadriaticum</name>
    <name type="common">Dinoflagellate</name>
    <name type="synonym">Zooxanthella microadriatica</name>
    <dbReference type="NCBI Taxonomy" id="2951"/>
    <lineage>
        <taxon>Eukaryota</taxon>
        <taxon>Sar</taxon>
        <taxon>Alveolata</taxon>
        <taxon>Dinophyceae</taxon>
        <taxon>Suessiales</taxon>
        <taxon>Symbiodiniaceae</taxon>
        <taxon>Symbiodinium</taxon>
    </lineage>
</organism>
<dbReference type="GO" id="GO:0046557">
    <property type="term" value="F:glucan endo-1,6-beta-glucosidase activity"/>
    <property type="evidence" value="ECO:0007669"/>
    <property type="project" value="TreeGrafter"/>
</dbReference>
<comment type="caution">
    <text evidence="6">The sequence shown here is derived from an EMBL/GenBank/DDBJ whole genome shotgun (WGS) entry which is preliminary data.</text>
</comment>
<dbReference type="GO" id="GO:0009986">
    <property type="term" value="C:cell surface"/>
    <property type="evidence" value="ECO:0007669"/>
    <property type="project" value="TreeGrafter"/>
</dbReference>
<feature type="region of interest" description="Disordered" evidence="4">
    <location>
        <begin position="548"/>
        <end position="585"/>
    </location>
</feature>
<dbReference type="InterPro" id="IPR001547">
    <property type="entry name" value="Glyco_hydro_5"/>
</dbReference>
<dbReference type="Pfam" id="PF02330">
    <property type="entry name" value="MAM33"/>
    <property type="match status" value="1"/>
</dbReference>
<evidence type="ECO:0000256" key="3">
    <source>
        <dbReference type="ARBA" id="ARBA00023295"/>
    </source>
</evidence>
<feature type="domain" description="Glycoside hydrolase family 5" evidence="5">
    <location>
        <begin position="74"/>
        <end position="343"/>
    </location>
</feature>
<reference evidence="6 7" key="1">
    <citation type="submission" date="2016-02" db="EMBL/GenBank/DDBJ databases">
        <title>Genome analysis of coral dinoflagellate symbionts highlights evolutionary adaptations to a symbiotic lifestyle.</title>
        <authorList>
            <person name="Aranda M."/>
            <person name="Li Y."/>
            <person name="Liew Y.J."/>
            <person name="Baumgarten S."/>
            <person name="Simakov O."/>
            <person name="Wilson M."/>
            <person name="Piel J."/>
            <person name="Ashoor H."/>
            <person name="Bougouffa S."/>
            <person name="Bajic V.B."/>
            <person name="Ryu T."/>
            <person name="Ravasi T."/>
            <person name="Bayer T."/>
            <person name="Micklem G."/>
            <person name="Kim H."/>
            <person name="Bhak J."/>
            <person name="Lajeunesse T.C."/>
            <person name="Voolstra C.R."/>
        </authorList>
    </citation>
    <scope>NUCLEOTIDE SEQUENCE [LARGE SCALE GENOMIC DNA]</scope>
    <source>
        <strain evidence="6 7">CCMP2467</strain>
    </source>
</reference>
<dbReference type="GO" id="GO:0009251">
    <property type="term" value="P:glucan catabolic process"/>
    <property type="evidence" value="ECO:0007669"/>
    <property type="project" value="TreeGrafter"/>
</dbReference>
<dbReference type="InterPro" id="IPR003428">
    <property type="entry name" value="MAM33"/>
</dbReference>
<accession>A0A1Q9CWB5</accession>
<dbReference type="PANTHER" id="PTHR31297">
    <property type="entry name" value="GLUCAN ENDO-1,6-BETA-GLUCOSIDASE B"/>
    <property type="match status" value="1"/>
</dbReference>
<proteinExistence type="inferred from homology"/>
<dbReference type="SUPFAM" id="SSF51445">
    <property type="entry name" value="(Trans)glycosidases"/>
    <property type="match status" value="1"/>
</dbReference>
<dbReference type="GO" id="GO:0005759">
    <property type="term" value="C:mitochondrial matrix"/>
    <property type="evidence" value="ECO:0007669"/>
    <property type="project" value="InterPro"/>
</dbReference>
<evidence type="ECO:0000313" key="7">
    <source>
        <dbReference type="Proteomes" id="UP000186817"/>
    </source>
</evidence>
<dbReference type="Proteomes" id="UP000186817">
    <property type="component" value="Unassembled WGS sequence"/>
</dbReference>
<dbReference type="Pfam" id="PF00150">
    <property type="entry name" value="Cellulase"/>
    <property type="match status" value="1"/>
</dbReference>
<dbReference type="Gene3D" id="3.20.20.80">
    <property type="entry name" value="Glycosidases"/>
    <property type="match status" value="1"/>
</dbReference>
<dbReference type="EMBL" id="LSRX01000875">
    <property type="protein sequence ID" value="OLP87179.1"/>
    <property type="molecule type" value="Genomic_DNA"/>
</dbReference>
<dbReference type="SUPFAM" id="SSF54529">
    <property type="entry name" value="Mitochondrial glycoprotein MAM33-like"/>
    <property type="match status" value="1"/>
</dbReference>
<evidence type="ECO:0000256" key="1">
    <source>
        <dbReference type="ARBA" id="ARBA00005641"/>
    </source>
</evidence>
<protein>
    <submittedName>
        <fullName evidence="6">Putative glucan 1,3-beta-glucosidase A</fullName>
    </submittedName>
</protein>
<dbReference type="AlphaFoldDB" id="A0A1Q9CWB5"/>
<evidence type="ECO:0000256" key="4">
    <source>
        <dbReference type="SAM" id="MobiDB-lite"/>
    </source>
</evidence>
<evidence type="ECO:0000313" key="6">
    <source>
        <dbReference type="EMBL" id="OLP87179.1"/>
    </source>
</evidence>
<keyword evidence="7" id="KW-1185">Reference proteome</keyword>
<dbReference type="InterPro" id="IPR017853">
    <property type="entry name" value="GH"/>
</dbReference>
<dbReference type="InterPro" id="IPR050386">
    <property type="entry name" value="Glycosyl_hydrolase_5"/>
</dbReference>
<evidence type="ECO:0000256" key="2">
    <source>
        <dbReference type="ARBA" id="ARBA00022801"/>
    </source>
</evidence>
<dbReference type="GO" id="GO:0005576">
    <property type="term" value="C:extracellular region"/>
    <property type="evidence" value="ECO:0007669"/>
    <property type="project" value="TreeGrafter"/>
</dbReference>
<dbReference type="InterPro" id="IPR036561">
    <property type="entry name" value="MAM33_sf"/>
</dbReference>